<dbReference type="GO" id="GO:1990961">
    <property type="term" value="P:xenobiotic detoxification by transmembrane export across the plasma membrane"/>
    <property type="evidence" value="ECO:0007669"/>
    <property type="project" value="UniProtKB-ARBA"/>
</dbReference>
<feature type="compositionally biased region" description="Polar residues" evidence="9">
    <location>
        <begin position="1"/>
        <end position="20"/>
    </location>
</feature>
<dbReference type="eggNOG" id="COG1566">
    <property type="taxonomic scope" value="Bacteria"/>
</dbReference>
<evidence type="ECO:0000256" key="6">
    <source>
        <dbReference type="ARBA" id="ARBA00022692"/>
    </source>
</evidence>
<feature type="region of interest" description="Disordered" evidence="9">
    <location>
        <begin position="406"/>
        <end position="450"/>
    </location>
</feature>
<dbReference type="PANTHER" id="PTHR30386:SF19">
    <property type="entry name" value="MULTIDRUG EXPORT PROTEIN EMRA-RELATED"/>
    <property type="match status" value="1"/>
</dbReference>
<dbReference type="PANTHER" id="PTHR30386">
    <property type="entry name" value="MEMBRANE FUSION SUBUNIT OF EMRAB-TOLC MULTIDRUG EFFLUX PUMP"/>
    <property type="match status" value="1"/>
</dbReference>
<keyword evidence="4" id="KW-1003">Cell membrane</keyword>
<dbReference type="OrthoDB" id="9811754at2"/>
<dbReference type="InterPro" id="IPR050739">
    <property type="entry name" value="MFP"/>
</dbReference>
<evidence type="ECO:0000313" key="12">
    <source>
        <dbReference type="EMBL" id="AAZ65516.1"/>
    </source>
</evidence>
<accession>Q46MV9</accession>
<evidence type="ECO:0000256" key="5">
    <source>
        <dbReference type="ARBA" id="ARBA00022519"/>
    </source>
</evidence>
<comment type="similarity">
    <text evidence="2">Belongs to the membrane fusion protein (MFP) (TC 8.A.1) family.</text>
</comment>
<dbReference type="Gene3D" id="2.40.30.170">
    <property type="match status" value="1"/>
</dbReference>
<keyword evidence="5" id="KW-0997">Cell inner membrane</keyword>
<feature type="transmembrane region" description="Helical" evidence="10">
    <location>
        <begin position="33"/>
        <end position="53"/>
    </location>
</feature>
<evidence type="ECO:0000256" key="1">
    <source>
        <dbReference type="ARBA" id="ARBA00004377"/>
    </source>
</evidence>
<keyword evidence="7 10" id="KW-1133">Transmembrane helix</keyword>
<protein>
    <submittedName>
        <fullName evidence="12">Secretion protein HlyD</fullName>
    </submittedName>
</protein>
<evidence type="ECO:0000259" key="11">
    <source>
        <dbReference type="Pfam" id="PF25885"/>
    </source>
</evidence>
<dbReference type="SUPFAM" id="SSF111369">
    <property type="entry name" value="HlyD-like secretion proteins"/>
    <property type="match status" value="2"/>
</dbReference>
<dbReference type="KEGG" id="reu:Reut_C6205"/>
<reference evidence="12" key="1">
    <citation type="submission" date="2005-08" db="EMBL/GenBank/DDBJ databases">
        <title>Complete sequence of a megaplasmid of Ralstonia eutropha JMP134.</title>
        <authorList>
            <person name="Copeland A."/>
            <person name="Lucas S."/>
            <person name="Lapidus A."/>
            <person name="Barry K."/>
            <person name="Detter J.C."/>
            <person name="Glavina T."/>
            <person name="Hammon N."/>
            <person name="Israni S."/>
            <person name="Pitluck S."/>
            <person name="Goltsman E."/>
            <person name="Martinez M."/>
            <person name="Vergez L."/>
            <person name="Larimer F."/>
            <person name="Land M."/>
            <person name="Lykidis A."/>
            <person name="Richardson P."/>
        </authorList>
    </citation>
    <scope>NUCLEOTIDE SEQUENCE [LARGE SCALE GENOMIC DNA]</scope>
    <source>
        <strain evidence="12">JMP134</strain>
        <plasmid evidence="12">megaplasmid</plasmid>
    </source>
</reference>
<dbReference type="GO" id="GO:0005886">
    <property type="term" value="C:plasma membrane"/>
    <property type="evidence" value="ECO:0007669"/>
    <property type="project" value="UniProtKB-SubCell"/>
</dbReference>
<dbReference type="Pfam" id="PF25885">
    <property type="entry name" value="HH_EMRA"/>
    <property type="match status" value="1"/>
</dbReference>
<dbReference type="FunFam" id="2.40.30.170:FF:000003">
    <property type="entry name" value="Multidrug resistance protein A"/>
    <property type="match status" value="1"/>
</dbReference>
<feature type="compositionally biased region" description="Polar residues" evidence="9">
    <location>
        <begin position="430"/>
        <end position="440"/>
    </location>
</feature>
<evidence type="ECO:0000256" key="4">
    <source>
        <dbReference type="ARBA" id="ARBA00022475"/>
    </source>
</evidence>
<evidence type="ECO:0000256" key="9">
    <source>
        <dbReference type="SAM" id="MobiDB-lite"/>
    </source>
</evidence>
<proteinExistence type="inferred from homology"/>
<evidence type="ECO:0000256" key="2">
    <source>
        <dbReference type="ARBA" id="ARBA00009477"/>
    </source>
</evidence>
<dbReference type="EMBL" id="CP000092">
    <property type="protein sequence ID" value="AAZ65516.1"/>
    <property type="molecule type" value="Genomic_DNA"/>
</dbReference>
<comment type="subcellular location">
    <subcellularLocation>
        <location evidence="1">Cell inner membrane</location>
        <topology evidence="1">Single-pass membrane protein</topology>
    </subcellularLocation>
</comment>
<evidence type="ECO:0000256" key="10">
    <source>
        <dbReference type="SAM" id="Phobius"/>
    </source>
</evidence>
<name>Q46MV9_CUPPJ</name>
<dbReference type="Gene3D" id="2.40.50.100">
    <property type="match status" value="1"/>
</dbReference>
<keyword evidence="8 10" id="KW-0472">Membrane</keyword>
<gene>
    <name evidence="12" type="ordered locus">Reut_C6205</name>
</gene>
<feature type="domain" description="Multidrug export protein EmrA/FarA alpha-helical hairpin" evidence="11">
    <location>
        <begin position="106"/>
        <end position="225"/>
    </location>
</feature>
<dbReference type="InterPro" id="IPR058633">
    <property type="entry name" value="EmrA/FarA_HH"/>
</dbReference>
<keyword evidence="6 10" id="KW-0812">Transmembrane</keyword>
<organism evidence="12">
    <name type="scientific">Cupriavidus pinatubonensis (strain JMP 134 / LMG 1197)</name>
    <name type="common">Cupriavidus necator (strain JMP 134)</name>
    <dbReference type="NCBI Taxonomy" id="264198"/>
    <lineage>
        <taxon>Bacteria</taxon>
        <taxon>Pseudomonadati</taxon>
        <taxon>Pseudomonadota</taxon>
        <taxon>Betaproteobacteria</taxon>
        <taxon>Burkholderiales</taxon>
        <taxon>Burkholderiaceae</taxon>
        <taxon>Cupriavidus</taxon>
    </lineage>
</organism>
<dbReference type="HOGENOM" id="CLU_018816_15_0_4"/>
<geneLocation type="plasmid" evidence="12">
    <name>megaplasmid</name>
</geneLocation>
<keyword evidence="3" id="KW-0813">Transport</keyword>
<sequence>MNETTQNAPAAEQASPQATLDAQPARKNTRKRLLALLGLATALAAAGYAAYYYTLVRFHEETDDAYVTGNLVQLTPQVSGTVIAVHADDTQIVKAGEPVVTLDAADANIALANAEASLGQTVRQVSALYANNNVLAATVQQRQADLARARDDLRRRTEVTESGAVAAEDVAHARDAVKTAEAALETARQQLASNHTLTDQATVAEHPSVMAAAAKVREAYLADARNTLPAPVTGYVARRSVQVGQRVAPGNPLMAIVPLDGVWVDANFKEVQLKHIRIGQPVELHADLYGSKVTYHGKVVGFSAGTGSAFSALPAQNATGNWIKVVQRLPVRIQLDPVELREHPLQIGLSMQVDVQTREEGGSALASGSRSGNEALYRTTYRTDVFQRQGEEADREIVRIIAQNRNGTAGTQEAAADVAQQERKLRPQRAQRSTQATPRGSTPHDVPPAA</sequence>
<keyword evidence="12" id="KW-0614">Plasmid</keyword>
<dbReference type="GO" id="GO:0015721">
    <property type="term" value="P:bile acid and bile salt transport"/>
    <property type="evidence" value="ECO:0007669"/>
    <property type="project" value="UniProtKB-ARBA"/>
</dbReference>
<evidence type="ECO:0000256" key="3">
    <source>
        <dbReference type="ARBA" id="ARBA00022448"/>
    </source>
</evidence>
<evidence type="ECO:0000256" key="7">
    <source>
        <dbReference type="ARBA" id="ARBA00022989"/>
    </source>
</evidence>
<feature type="region of interest" description="Disordered" evidence="9">
    <location>
        <begin position="1"/>
        <end position="25"/>
    </location>
</feature>
<dbReference type="AlphaFoldDB" id="Q46MV9"/>
<dbReference type="GO" id="GO:0046677">
    <property type="term" value="P:response to antibiotic"/>
    <property type="evidence" value="ECO:0007669"/>
    <property type="project" value="UniProtKB-ARBA"/>
</dbReference>
<evidence type="ECO:0000256" key="8">
    <source>
        <dbReference type="ARBA" id="ARBA00023136"/>
    </source>
</evidence>